<evidence type="ECO:0000313" key="4">
    <source>
        <dbReference type="Proteomes" id="UP000033869"/>
    </source>
</evidence>
<evidence type="ECO:0000313" key="3">
    <source>
        <dbReference type="EMBL" id="KKS09300.1"/>
    </source>
</evidence>
<keyword evidence="1" id="KW-0560">Oxidoreductase</keyword>
<protein>
    <submittedName>
        <fullName evidence="3">NADH ubiquinone oxidoreductase, 20 Kd subunit family</fullName>
    </submittedName>
</protein>
<dbReference type="AlphaFoldDB" id="A0A0G0W8J2"/>
<evidence type="ECO:0000259" key="2">
    <source>
        <dbReference type="Pfam" id="PF01058"/>
    </source>
</evidence>
<dbReference type="InterPro" id="IPR006137">
    <property type="entry name" value="NADH_UbQ_OxRdtase-like_20kDa"/>
</dbReference>
<dbReference type="PANTHER" id="PTHR42845">
    <property type="entry name" value="COENZYME F420-REDUCING HYDROGENASE, GAMMA SUBUNIT"/>
    <property type="match status" value="1"/>
</dbReference>
<proteinExistence type="predicted"/>
<dbReference type="Gene3D" id="3.40.50.700">
    <property type="entry name" value="NADH:ubiquinone oxidoreductase-like, 20kDa subunit"/>
    <property type="match status" value="1"/>
</dbReference>
<dbReference type="PANTHER" id="PTHR42845:SF3">
    <property type="entry name" value="CYTOSOLIC NIFE-HYDROGENASE, DELTA SUBUNIT"/>
    <property type="match status" value="1"/>
</dbReference>
<dbReference type="InterPro" id="IPR037024">
    <property type="entry name" value="NiFe_Hase_small_N_sf"/>
</dbReference>
<organism evidence="3 4">
    <name type="scientific">candidate division CPR2 bacterium GW2011_GWC1_41_48</name>
    <dbReference type="NCBI Taxonomy" id="1618344"/>
    <lineage>
        <taxon>Bacteria</taxon>
        <taxon>Bacteria division CPR2</taxon>
    </lineage>
</organism>
<dbReference type="Proteomes" id="UP000033869">
    <property type="component" value="Unassembled WGS sequence"/>
</dbReference>
<dbReference type="InterPro" id="IPR051349">
    <property type="entry name" value="Hydrogenase_assoc-protein"/>
</dbReference>
<dbReference type="EMBL" id="LCBL01000002">
    <property type="protein sequence ID" value="KKS09300.1"/>
    <property type="molecule type" value="Genomic_DNA"/>
</dbReference>
<dbReference type="SUPFAM" id="SSF56770">
    <property type="entry name" value="HydA/Nqo6-like"/>
    <property type="match status" value="1"/>
</dbReference>
<sequence>MKHKVKIAIFDLTDCEGCELQFLAFVEKVLEMDDQLEITNWRLAKQKNVEGPFDVAFIEGSPLTEEDIELIKEIKKHSKAVVALGNCASLAGIPGLINGEERERLAKKIYGPNYKLRVREVRPLSHYIDVDYELRGCPVTEKELEELVSSLISGKKVVPKTYPVCLECKANGNPCLFLENKACLGAVTKGGCGALCPSHGHRCYGCLGPVRENNTDAITNRLSETVGKDEAIRQLEIFVNNPMMEEK</sequence>
<dbReference type="Pfam" id="PF01058">
    <property type="entry name" value="Oxidored_q6"/>
    <property type="match status" value="1"/>
</dbReference>
<keyword evidence="3" id="KW-0830">Ubiquinone</keyword>
<evidence type="ECO:0000256" key="1">
    <source>
        <dbReference type="ARBA" id="ARBA00023002"/>
    </source>
</evidence>
<accession>A0A0G0W8J2</accession>
<dbReference type="GO" id="GO:0016491">
    <property type="term" value="F:oxidoreductase activity"/>
    <property type="evidence" value="ECO:0007669"/>
    <property type="project" value="UniProtKB-KW"/>
</dbReference>
<reference evidence="3 4" key="1">
    <citation type="journal article" date="2015" name="Nature">
        <title>rRNA introns, odd ribosomes, and small enigmatic genomes across a large radiation of phyla.</title>
        <authorList>
            <person name="Brown C.T."/>
            <person name="Hug L.A."/>
            <person name="Thomas B.C."/>
            <person name="Sharon I."/>
            <person name="Castelle C.J."/>
            <person name="Singh A."/>
            <person name="Wilkins M.J."/>
            <person name="Williams K.H."/>
            <person name="Banfield J.F."/>
        </authorList>
    </citation>
    <scope>NUCLEOTIDE SEQUENCE [LARGE SCALE GENOMIC DNA]</scope>
</reference>
<name>A0A0G0W8J2_UNCC2</name>
<comment type="caution">
    <text evidence="3">The sequence shown here is derived from an EMBL/GenBank/DDBJ whole genome shotgun (WGS) entry which is preliminary data.</text>
</comment>
<gene>
    <name evidence="3" type="ORF">UU65_C0002G0078</name>
</gene>
<feature type="domain" description="NADH:ubiquinone oxidoreductase-like 20kDa subunit" evidence="2">
    <location>
        <begin position="15"/>
        <end position="149"/>
    </location>
</feature>
<dbReference type="GO" id="GO:0051536">
    <property type="term" value="F:iron-sulfur cluster binding"/>
    <property type="evidence" value="ECO:0007669"/>
    <property type="project" value="InterPro"/>
</dbReference>